<reference evidence="1 2" key="1">
    <citation type="journal article" date="2022" name="Nat. Plants">
        <title>Genomes of leafy and leafless Platanthera orchids illuminate the evolution of mycoheterotrophy.</title>
        <authorList>
            <person name="Li M.H."/>
            <person name="Liu K.W."/>
            <person name="Li Z."/>
            <person name="Lu H.C."/>
            <person name="Ye Q.L."/>
            <person name="Zhang D."/>
            <person name="Wang J.Y."/>
            <person name="Li Y.F."/>
            <person name="Zhong Z.M."/>
            <person name="Liu X."/>
            <person name="Yu X."/>
            <person name="Liu D.K."/>
            <person name="Tu X.D."/>
            <person name="Liu B."/>
            <person name="Hao Y."/>
            <person name="Liao X.Y."/>
            <person name="Jiang Y.T."/>
            <person name="Sun W.H."/>
            <person name="Chen J."/>
            <person name="Chen Y.Q."/>
            <person name="Ai Y."/>
            <person name="Zhai J.W."/>
            <person name="Wu S.S."/>
            <person name="Zhou Z."/>
            <person name="Hsiao Y.Y."/>
            <person name="Wu W.L."/>
            <person name="Chen Y.Y."/>
            <person name="Lin Y.F."/>
            <person name="Hsu J.L."/>
            <person name="Li C.Y."/>
            <person name="Wang Z.W."/>
            <person name="Zhao X."/>
            <person name="Zhong W.Y."/>
            <person name="Ma X.K."/>
            <person name="Ma L."/>
            <person name="Huang J."/>
            <person name="Chen G.Z."/>
            <person name="Huang M.Z."/>
            <person name="Huang L."/>
            <person name="Peng D.H."/>
            <person name="Luo Y.B."/>
            <person name="Zou S.Q."/>
            <person name="Chen S.P."/>
            <person name="Lan S."/>
            <person name="Tsai W.C."/>
            <person name="Van de Peer Y."/>
            <person name="Liu Z.J."/>
        </authorList>
    </citation>
    <scope>NUCLEOTIDE SEQUENCE [LARGE SCALE GENOMIC DNA]</scope>
    <source>
        <strain evidence="1">Lor288</strain>
    </source>
</reference>
<evidence type="ECO:0000313" key="2">
    <source>
        <dbReference type="Proteomes" id="UP001412067"/>
    </source>
</evidence>
<gene>
    <name evidence="1" type="ORF">KSP40_PGU014987</name>
</gene>
<dbReference type="Proteomes" id="UP001412067">
    <property type="component" value="Unassembled WGS sequence"/>
</dbReference>
<comment type="caution">
    <text evidence="1">The sequence shown here is derived from an EMBL/GenBank/DDBJ whole genome shotgun (WGS) entry which is preliminary data.</text>
</comment>
<name>A0ABR2LFW8_9ASPA</name>
<accession>A0ABR2LFW8</accession>
<evidence type="ECO:0000313" key="1">
    <source>
        <dbReference type="EMBL" id="KAK8939698.1"/>
    </source>
</evidence>
<keyword evidence="2" id="KW-1185">Reference proteome</keyword>
<sequence>MGNWEQTSPVAKKIISPARYRWRSNIPHLLPFLHHLLLFLMFFSPRDLAGEKFSPLAVSMEKSVGIDALAEVISSVASSMNKSFLGRCTIAVDTSIIHAQAIYAALSNLLSLERHELLKAMNVLSPNPLSLLTNLKSQGISISPTVFHLQRRRTISKPDDDIPKLASYLIGDPFLVGDILLMATHWRPFRSVSMWYNGQQLAVKQLGREQCDWSSLIP</sequence>
<organism evidence="1 2">
    <name type="scientific">Platanthera guangdongensis</name>
    <dbReference type="NCBI Taxonomy" id="2320717"/>
    <lineage>
        <taxon>Eukaryota</taxon>
        <taxon>Viridiplantae</taxon>
        <taxon>Streptophyta</taxon>
        <taxon>Embryophyta</taxon>
        <taxon>Tracheophyta</taxon>
        <taxon>Spermatophyta</taxon>
        <taxon>Magnoliopsida</taxon>
        <taxon>Liliopsida</taxon>
        <taxon>Asparagales</taxon>
        <taxon>Orchidaceae</taxon>
        <taxon>Orchidoideae</taxon>
        <taxon>Orchideae</taxon>
        <taxon>Orchidinae</taxon>
        <taxon>Platanthera</taxon>
    </lineage>
</organism>
<protein>
    <submittedName>
        <fullName evidence="1">Uncharacterized protein</fullName>
    </submittedName>
</protein>
<dbReference type="EMBL" id="JBBWWR010000020">
    <property type="protein sequence ID" value="KAK8939698.1"/>
    <property type="molecule type" value="Genomic_DNA"/>
</dbReference>
<proteinExistence type="predicted"/>